<dbReference type="EMBL" id="NEXB01000110">
    <property type="protein sequence ID" value="PSN86420.1"/>
    <property type="molecule type" value="Genomic_DNA"/>
</dbReference>
<dbReference type="AlphaFoldDB" id="A0A2R6AJ61"/>
<proteinExistence type="predicted"/>
<organism evidence="1 2">
    <name type="scientific">Candidatus Marsarchaeota G1 archaeon OSP_C</name>
    <dbReference type="NCBI Taxonomy" id="1978154"/>
    <lineage>
        <taxon>Archaea</taxon>
        <taxon>Candidatus Marsarchaeota</taxon>
        <taxon>Candidatus Marsarchaeota group 1</taxon>
    </lineage>
</organism>
<sequence length="63" mass="6961">MVYKGGVTCKSDWELIQVVFGKNDEATDALSHVLSSFHTRDPVRKGGELSINMNKIKKIGDVP</sequence>
<reference evidence="1 2" key="1">
    <citation type="submission" date="2017-04" db="EMBL/GenBank/DDBJ databases">
        <title>Novel microbial lineages endemic to geothermal iron-oxide mats fill important gaps in the evolutionary history of Archaea.</title>
        <authorList>
            <person name="Jay Z.J."/>
            <person name="Beam J.P."/>
            <person name="Dlakic M."/>
            <person name="Rusch D.B."/>
            <person name="Kozubal M.A."/>
            <person name="Inskeep W.P."/>
        </authorList>
    </citation>
    <scope>NUCLEOTIDE SEQUENCE [LARGE SCALE GENOMIC DNA]</scope>
    <source>
        <strain evidence="1">OSP_C</strain>
    </source>
</reference>
<protein>
    <submittedName>
        <fullName evidence="1">Uncharacterized protein</fullName>
    </submittedName>
</protein>
<evidence type="ECO:0000313" key="1">
    <source>
        <dbReference type="EMBL" id="PSN86420.1"/>
    </source>
</evidence>
<dbReference type="Proteomes" id="UP000241473">
    <property type="component" value="Unassembled WGS sequence"/>
</dbReference>
<accession>A0A2R6AJ61</accession>
<gene>
    <name evidence="1" type="ORF">B9Q00_10385</name>
</gene>
<evidence type="ECO:0000313" key="2">
    <source>
        <dbReference type="Proteomes" id="UP000241473"/>
    </source>
</evidence>
<comment type="caution">
    <text evidence="1">The sequence shown here is derived from an EMBL/GenBank/DDBJ whole genome shotgun (WGS) entry which is preliminary data.</text>
</comment>
<name>A0A2R6AJ61_9ARCH</name>